<feature type="transmembrane region" description="Helical" evidence="1">
    <location>
        <begin position="864"/>
        <end position="884"/>
    </location>
</feature>
<dbReference type="Proteomes" id="UP000316008">
    <property type="component" value="Unassembled WGS sequence"/>
</dbReference>
<feature type="transmembrane region" description="Helical" evidence="1">
    <location>
        <begin position="966"/>
        <end position="988"/>
    </location>
</feature>
<feature type="transmembrane region" description="Helical" evidence="1">
    <location>
        <begin position="12"/>
        <end position="32"/>
    </location>
</feature>
<name>A0A556MPW9_9FLAO</name>
<reference evidence="2 3" key="1">
    <citation type="submission" date="2019-07" db="EMBL/GenBank/DDBJ databases">
        <authorList>
            <person name="Huq M.A."/>
        </authorList>
    </citation>
    <scope>NUCLEOTIDE SEQUENCE [LARGE SCALE GENOMIC DNA]</scope>
    <source>
        <strain evidence="2 3">MAH-3</strain>
    </source>
</reference>
<dbReference type="PRINTS" id="PR00702">
    <property type="entry name" value="ACRIFLAVINRP"/>
</dbReference>
<gene>
    <name evidence="2" type="ORF">FO442_12545</name>
</gene>
<feature type="transmembrane region" description="Helical" evidence="1">
    <location>
        <begin position="463"/>
        <end position="486"/>
    </location>
</feature>
<dbReference type="PANTHER" id="PTHR32063:SF0">
    <property type="entry name" value="SWARMING MOTILITY PROTEIN SWRC"/>
    <property type="match status" value="1"/>
</dbReference>
<evidence type="ECO:0000313" key="2">
    <source>
        <dbReference type="EMBL" id="TSJ41915.1"/>
    </source>
</evidence>
<feature type="transmembrane region" description="Helical" evidence="1">
    <location>
        <begin position="994"/>
        <end position="1020"/>
    </location>
</feature>
<dbReference type="EMBL" id="VLPL01000006">
    <property type="protein sequence ID" value="TSJ41915.1"/>
    <property type="molecule type" value="Genomic_DNA"/>
</dbReference>
<dbReference type="PANTHER" id="PTHR32063">
    <property type="match status" value="1"/>
</dbReference>
<dbReference type="Gene3D" id="3.30.70.1440">
    <property type="entry name" value="Multidrug efflux transporter AcrB pore domain"/>
    <property type="match status" value="1"/>
</dbReference>
<proteinExistence type="predicted"/>
<feature type="transmembrane region" description="Helical" evidence="1">
    <location>
        <begin position="386"/>
        <end position="410"/>
    </location>
</feature>
<dbReference type="SUPFAM" id="SSF82693">
    <property type="entry name" value="Multidrug efflux transporter AcrB pore domain, PN1, PN2, PC1 and PC2 subdomains"/>
    <property type="match status" value="3"/>
</dbReference>
<feature type="transmembrane region" description="Helical" evidence="1">
    <location>
        <begin position="531"/>
        <end position="553"/>
    </location>
</feature>
<protein>
    <submittedName>
        <fullName evidence="2">Efflux RND transporter permease subunit</fullName>
    </submittedName>
</protein>
<dbReference type="SUPFAM" id="SSF82714">
    <property type="entry name" value="Multidrug efflux transporter AcrB TolC docking domain, DN and DC subdomains"/>
    <property type="match status" value="2"/>
</dbReference>
<keyword evidence="1" id="KW-0812">Transmembrane</keyword>
<feature type="transmembrane region" description="Helical" evidence="1">
    <location>
        <begin position="891"/>
        <end position="911"/>
    </location>
</feature>
<dbReference type="Gene3D" id="3.30.70.1430">
    <property type="entry name" value="Multidrug efflux transporter AcrB pore domain"/>
    <property type="match status" value="2"/>
</dbReference>
<sequence>MTLTELSIKRPSFIIVIFTILIGGGLISYNQLSYELLPDFSPPILTVTTLYPGASPATVETQVAKPLEDALSGLENISEVTTFSMDNASIVMLEFKPSADIDVALEDAQRKINNILNELPEGAKAPTIAKIEPNASPVLQVSAIAKNMDDREFMELMDKQLLPQIKQTKGVAEVQVIGGEKRAFRVDVDKDRLKMYGLSLAQVNQIVAAANVEFPTGKLKNETEQMTVRLAGKFQTVDDLKNLIIYTDGTSSVRLGDVADVTDGSEDVVTVSRLNGLNGIGLRIKKQSDANAVDMANLTKQKFKEIEEKYKKEGIKFTVATDTSIPTIESVDAVLHDLELAVLLVAAVMMLFLHSFRNALIVLIAIPASLISTFIAMYLLGYTLNLMTLLAMSLVIGILVDDSIVVLENIYRHLQMGKGRRKAALDGRNEIGFTALAITLVDVVVFSPVVFIEGTISDILRQFSVVVVVSTLMSLLVCFTLTPWLASRLAKEVKLNPKNPFQLFLIWFESMIKSFTEGYVKLVAWSLKHKIIMGLGVLVIFFASMASMGLGIVGQEFVAQGDQGKFMIKLKYDKSTTFEENNATTLEIEQMILAQKDVVDIVFANVGGPSSGMGAASFGQENRSEITVKMKKDMQKKYPTINYMNEIRKKIQNKYPGVEVKALNMGMVDSEEAPIEIFLSSDDPDLLMKEARRLKTKILSIPGAKDPSISTDEFSPEVRIELDREKMGQLGLPIASVGMQLQNGLTGNDDARFDVKGEEYDIRIMLDKYDRSNVDNINEMTFMTNDGKQVRLSEFADVSIENGYGQLERKNRISNTTLRSYVLGTAAGTVADSITAYLKKEPLDKNVRFLWGGEVKRQKESMGALGMAMGIGLILVYLIMVALYDNFVYPFVVLFSILVSLIGAILALNLTQSNMGIFTMLGMLMLLGLVAKNAILIVDFTNHLKSEGRSTYSALLEAVRERMRPILMTTIAMVIGMIPIATATGSGAEWKNGLAWILIGGLTSSMFLTIIVVPIMYYVVDRLQVKLTRKKINLEGEDEATVHGVI</sequence>
<feature type="transmembrane region" description="Helical" evidence="1">
    <location>
        <begin position="917"/>
        <end position="940"/>
    </location>
</feature>
<evidence type="ECO:0000256" key="1">
    <source>
        <dbReference type="SAM" id="Phobius"/>
    </source>
</evidence>
<dbReference type="OrthoDB" id="9798415at2"/>
<dbReference type="GO" id="GO:0005886">
    <property type="term" value="C:plasma membrane"/>
    <property type="evidence" value="ECO:0007669"/>
    <property type="project" value="TreeGrafter"/>
</dbReference>
<keyword evidence="1" id="KW-1133">Transmembrane helix</keyword>
<keyword evidence="3" id="KW-1185">Reference proteome</keyword>
<dbReference type="RefSeq" id="WP_144333549.1">
    <property type="nucleotide sequence ID" value="NZ_VLPL01000006.1"/>
</dbReference>
<dbReference type="Pfam" id="PF00873">
    <property type="entry name" value="ACR_tran"/>
    <property type="match status" value="1"/>
</dbReference>
<accession>A0A556MPW9</accession>
<dbReference type="Gene3D" id="3.30.2090.10">
    <property type="entry name" value="Multidrug efflux transporter AcrB TolC docking domain, DN and DC subdomains"/>
    <property type="match status" value="2"/>
</dbReference>
<evidence type="ECO:0000313" key="3">
    <source>
        <dbReference type="Proteomes" id="UP000316008"/>
    </source>
</evidence>
<comment type="caution">
    <text evidence="2">The sequence shown here is derived from an EMBL/GenBank/DDBJ whole genome shotgun (WGS) entry which is preliminary data.</text>
</comment>
<dbReference type="Gene3D" id="3.30.70.1320">
    <property type="entry name" value="Multidrug efflux transporter AcrB pore domain like"/>
    <property type="match status" value="1"/>
</dbReference>
<feature type="transmembrane region" description="Helical" evidence="1">
    <location>
        <begin position="360"/>
        <end position="380"/>
    </location>
</feature>
<organism evidence="2 3">
    <name type="scientific">Fluviicola chungangensis</name>
    <dbReference type="NCBI Taxonomy" id="2597671"/>
    <lineage>
        <taxon>Bacteria</taxon>
        <taxon>Pseudomonadati</taxon>
        <taxon>Bacteroidota</taxon>
        <taxon>Flavobacteriia</taxon>
        <taxon>Flavobacteriales</taxon>
        <taxon>Crocinitomicaceae</taxon>
        <taxon>Fluviicola</taxon>
    </lineage>
</organism>
<dbReference type="GO" id="GO:0042910">
    <property type="term" value="F:xenobiotic transmembrane transporter activity"/>
    <property type="evidence" value="ECO:0007669"/>
    <property type="project" value="TreeGrafter"/>
</dbReference>
<feature type="transmembrane region" description="Helical" evidence="1">
    <location>
        <begin position="431"/>
        <end position="451"/>
    </location>
</feature>
<dbReference type="InterPro" id="IPR027463">
    <property type="entry name" value="AcrB_DN_DC_subdom"/>
</dbReference>
<dbReference type="SUPFAM" id="SSF82866">
    <property type="entry name" value="Multidrug efflux transporter AcrB transmembrane domain"/>
    <property type="match status" value="2"/>
</dbReference>
<keyword evidence="1" id="KW-0472">Membrane</keyword>
<dbReference type="AlphaFoldDB" id="A0A556MPW9"/>
<dbReference type="InterPro" id="IPR001036">
    <property type="entry name" value="Acrflvin-R"/>
</dbReference>
<dbReference type="Gene3D" id="1.20.1640.10">
    <property type="entry name" value="Multidrug efflux transporter AcrB transmembrane domain"/>
    <property type="match status" value="2"/>
</dbReference>